<name>A0A9D4R0N0_DREPO</name>
<sequence length="55" mass="6328">MVFISTVLRCPYVKRAANTVLLRCYADRCRPAAGFTAFTFATFKIILLRYADLYD</sequence>
<dbReference type="EMBL" id="JAIWYP010000003">
    <property type="protein sequence ID" value="KAH3849707.1"/>
    <property type="molecule type" value="Genomic_DNA"/>
</dbReference>
<comment type="caution">
    <text evidence="1">The sequence shown here is derived from an EMBL/GenBank/DDBJ whole genome shotgun (WGS) entry which is preliminary data.</text>
</comment>
<accession>A0A9D4R0N0</accession>
<gene>
    <name evidence="1" type="ORF">DPMN_092110</name>
</gene>
<proteinExistence type="predicted"/>
<feature type="non-terminal residue" evidence="1">
    <location>
        <position position="55"/>
    </location>
</feature>
<evidence type="ECO:0000313" key="1">
    <source>
        <dbReference type="EMBL" id="KAH3849707.1"/>
    </source>
</evidence>
<evidence type="ECO:0000313" key="2">
    <source>
        <dbReference type="Proteomes" id="UP000828390"/>
    </source>
</evidence>
<reference evidence="1" key="2">
    <citation type="submission" date="2020-11" db="EMBL/GenBank/DDBJ databases">
        <authorList>
            <person name="McCartney M.A."/>
            <person name="Auch B."/>
            <person name="Kono T."/>
            <person name="Mallez S."/>
            <person name="Becker A."/>
            <person name="Gohl D.M."/>
            <person name="Silverstein K.A.T."/>
            <person name="Koren S."/>
            <person name="Bechman K.B."/>
            <person name="Herman A."/>
            <person name="Abrahante J.E."/>
            <person name="Garbe J."/>
        </authorList>
    </citation>
    <scope>NUCLEOTIDE SEQUENCE</scope>
    <source>
        <strain evidence="1">Duluth1</strain>
        <tissue evidence="1">Whole animal</tissue>
    </source>
</reference>
<dbReference type="AlphaFoldDB" id="A0A9D4R0N0"/>
<dbReference type="Proteomes" id="UP000828390">
    <property type="component" value="Unassembled WGS sequence"/>
</dbReference>
<protein>
    <submittedName>
        <fullName evidence="1">Uncharacterized protein</fullName>
    </submittedName>
</protein>
<reference evidence="1" key="1">
    <citation type="journal article" date="2019" name="bioRxiv">
        <title>The Genome of the Zebra Mussel, Dreissena polymorpha: A Resource for Invasive Species Research.</title>
        <authorList>
            <person name="McCartney M.A."/>
            <person name="Auch B."/>
            <person name="Kono T."/>
            <person name="Mallez S."/>
            <person name="Zhang Y."/>
            <person name="Obille A."/>
            <person name="Becker A."/>
            <person name="Abrahante J.E."/>
            <person name="Garbe J."/>
            <person name="Badalamenti J.P."/>
            <person name="Herman A."/>
            <person name="Mangelson H."/>
            <person name="Liachko I."/>
            <person name="Sullivan S."/>
            <person name="Sone E.D."/>
            <person name="Koren S."/>
            <person name="Silverstein K.A.T."/>
            <person name="Beckman K.B."/>
            <person name="Gohl D.M."/>
        </authorList>
    </citation>
    <scope>NUCLEOTIDE SEQUENCE</scope>
    <source>
        <strain evidence="1">Duluth1</strain>
        <tissue evidence="1">Whole animal</tissue>
    </source>
</reference>
<organism evidence="1 2">
    <name type="scientific">Dreissena polymorpha</name>
    <name type="common">Zebra mussel</name>
    <name type="synonym">Mytilus polymorpha</name>
    <dbReference type="NCBI Taxonomy" id="45954"/>
    <lineage>
        <taxon>Eukaryota</taxon>
        <taxon>Metazoa</taxon>
        <taxon>Spiralia</taxon>
        <taxon>Lophotrochozoa</taxon>
        <taxon>Mollusca</taxon>
        <taxon>Bivalvia</taxon>
        <taxon>Autobranchia</taxon>
        <taxon>Heteroconchia</taxon>
        <taxon>Euheterodonta</taxon>
        <taxon>Imparidentia</taxon>
        <taxon>Neoheterodontei</taxon>
        <taxon>Myida</taxon>
        <taxon>Dreissenoidea</taxon>
        <taxon>Dreissenidae</taxon>
        <taxon>Dreissena</taxon>
    </lineage>
</organism>
<keyword evidence="2" id="KW-1185">Reference proteome</keyword>